<protein>
    <submittedName>
        <fullName evidence="1">Uncharacterized protein</fullName>
    </submittedName>
</protein>
<reference evidence="1" key="1">
    <citation type="submission" date="2014-11" db="EMBL/GenBank/DDBJ databases">
        <authorList>
            <person name="Amaro Gonzalez C."/>
        </authorList>
    </citation>
    <scope>NUCLEOTIDE SEQUENCE</scope>
</reference>
<organism evidence="1">
    <name type="scientific">Anguilla anguilla</name>
    <name type="common">European freshwater eel</name>
    <name type="synonym">Muraena anguilla</name>
    <dbReference type="NCBI Taxonomy" id="7936"/>
    <lineage>
        <taxon>Eukaryota</taxon>
        <taxon>Metazoa</taxon>
        <taxon>Chordata</taxon>
        <taxon>Craniata</taxon>
        <taxon>Vertebrata</taxon>
        <taxon>Euteleostomi</taxon>
        <taxon>Actinopterygii</taxon>
        <taxon>Neopterygii</taxon>
        <taxon>Teleostei</taxon>
        <taxon>Anguilliformes</taxon>
        <taxon>Anguillidae</taxon>
        <taxon>Anguilla</taxon>
    </lineage>
</organism>
<dbReference type="EMBL" id="GBXM01100334">
    <property type="protein sequence ID" value="JAH08243.1"/>
    <property type="molecule type" value="Transcribed_RNA"/>
</dbReference>
<name>A0A0E9PWM2_ANGAN</name>
<evidence type="ECO:0000313" key="1">
    <source>
        <dbReference type="EMBL" id="JAH08243.1"/>
    </source>
</evidence>
<accession>A0A0E9PWM2</accession>
<proteinExistence type="predicted"/>
<dbReference type="AlphaFoldDB" id="A0A0E9PWM2"/>
<reference evidence="1" key="2">
    <citation type="journal article" date="2015" name="Fish Shellfish Immunol.">
        <title>Early steps in the European eel (Anguilla anguilla)-Vibrio vulnificus interaction in the gills: Role of the RtxA13 toxin.</title>
        <authorList>
            <person name="Callol A."/>
            <person name="Pajuelo D."/>
            <person name="Ebbesson L."/>
            <person name="Teles M."/>
            <person name="MacKenzie S."/>
            <person name="Amaro C."/>
        </authorList>
    </citation>
    <scope>NUCLEOTIDE SEQUENCE</scope>
</reference>
<sequence length="43" mass="4868">MNWLPVKTLSKQNVSVIICHVRCTVTGCWTANITLPSLQRKRA</sequence>